<evidence type="ECO:0000256" key="1">
    <source>
        <dbReference type="ARBA" id="ARBA00023012"/>
    </source>
</evidence>
<evidence type="ECO:0000259" key="3">
    <source>
        <dbReference type="PROSITE" id="PS50894"/>
    </source>
</evidence>
<keyword evidence="5" id="KW-1185">Reference proteome</keyword>
<sequence>MSEVHLDDAVQSALQEVMEDDYPLLLDAFVSDSEVRLREIRAGLANADREAVRLAAHSLKGSCSNMGAARLLGLCVQIEECARHGDLARVAVLFEQADAEFGTVCSLLGRRRLDEI</sequence>
<proteinExistence type="predicted"/>
<accession>A0ABS3TT85</accession>
<dbReference type="InterPro" id="IPR008207">
    <property type="entry name" value="Sig_transdc_His_kin_Hpt_dom"/>
</dbReference>
<protein>
    <submittedName>
        <fullName evidence="4">Hpt domain-containing protein</fullName>
    </submittedName>
</protein>
<feature type="domain" description="HPt" evidence="3">
    <location>
        <begin position="18"/>
        <end position="107"/>
    </location>
</feature>
<reference evidence="4 5" key="1">
    <citation type="submission" date="2020-12" db="EMBL/GenBank/DDBJ databases">
        <title>Pseudomonas schmalbachii sp. nov. isolated from millipede gut.</title>
        <authorList>
            <person name="Shelomi M."/>
        </authorList>
    </citation>
    <scope>NUCLEOTIDE SEQUENCE [LARGE SCALE GENOMIC DNA]</scope>
    <source>
        <strain evidence="4 5">Milli4</strain>
    </source>
</reference>
<gene>
    <name evidence="4" type="ORF">JFY56_11105</name>
</gene>
<dbReference type="CDD" id="cd00088">
    <property type="entry name" value="HPT"/>
    <property type="match status" value="1"/>
</dbReference>
<name>A0ABS3TT85_9PSED</name>
<evidence type="ECO:0000313" key="4">
    <source>
        <dbReference type="EMBL" id="MBO3275774.1"/>
    </source>
</evidence>
<comment type="caution">
    <text evidence="4">The sequence shown here is derived from an EMBL/GenBank/DDBJ whole genome shotgun (WGS) entry which is preliminary data.</text>
</comment>
<dbReference type="InterPro" id="IPR036641">
    <property type="entry name" value="HPT_dom_sf"/>
</dbReference>
<feature type="modified residue" description="Phosphohistidine" evidence="2">
    <location>
        <position position="57"/>
    </location>
</feature>
<keyword evidence="2" id="KW-0597">Phosphoprotein</keyword>
<evidence type="ECO:0000313" key="5">
    <source>
        <dbReference type="Proteomes" id="UP000669060"/>
    </source>
</evidence>
<dbReference type="SUPFAM" id="SSF47226">
    <property type="entry name" value="Histidine-containing phosphotransfer domain, HPT domain"/>
    <property type="match status" value="1"/>
</dbReference>
<dbReference type="EMBL" id="JAELYA010000003">
    <property type="protein sequence ID" value="MBO3275774.1"/>
    <property type="molecule type" value="Genomic_DNA"/>
</dbReference>
<organism evidence="4 5">
    <name type="scientific">Pseudomonas schmalbachii</name>
    <dbReference type="NCBI Taxonomy" id="2816993"/>
    <lineage>
        <taxon>Bacteria</taxon>
        <taxon>Pseudomonadati</taxon>
        <taxon>Pseudomonadota</taxon>
        <taxon>Gammaproteobacteria</taxon>
        <taxon>Pseudomonadales</taxon>
        <taxon>Pseudomonadaceae</taxon>
        <taxon>Pseudomonas</taxon>
    </lineage>
</organism>
<dbReference type="Proteomes" id="UP000669060">
    <property type="component" value="Unassembled WGS sequence"/>
</dbReference>
<dbReference type="Pfam" id="PF01627">
    <property type="entry name" value="Hpt"/>
    <property type="match status" value="1"/>
</dbReference>
<evidence type="ECO:0000256" key="2">
    <source>
        <dbReference type="PROSITE-ProRule" id="PRU00110"/>
    </source>
</evidence>
<keyword evidence="1" id="KW-0902">Two-component regulatory system</keyword>
<dbReference type="RefSeq" id="WP_208313713.1">
    <property type="nucleotide sequence ID" value="NZ_JAELYA010000003.1"/>
</dbReference>
<dbReference type="Gene3D" id="1.20.120.160">
    <property type="entry name" value="HPT domain"/>
    <property type="match status" value="1"/>
</dbReference>
<dbReference type="PROSITE" id="PS50894">
    <property type="entry name" value="HPT"/>
    <property type="match status" value="1"/>
</dbReference>